<dbReference type="AlphaFoldDB" id="A0A401PV45"/>
<evidence type="ECO:0008006" key="6">
    <source>
        <dbReference type="Google" id="ProtNLM"/>
    </source>
</evidence>
<keyword evidence="2" id="KW-1133">Transmembrane helix</keyword>
<dbReference type="PANTHER" id="PTHR15381">
    <property type="entry name" value="CHONDROITIN SULFATE PROTEOGLYCAN 5 -RELATED"/>
    <property type="match status" value="1"/>
</dbReference>
<keyword evidence="5" id="KW-1185">Reference proteome</keyword>
<proteinExistence type="predicted"/>
<dbReference type="EMBL" id="BFAA01011484">
    <property type="protein sequence ID" value="GCB76997.1"/>
    <property type="molecule type" value="Genomic_DNA"/>
</dbReference>
<organism evidence="4 5">
    <name type="scientific">Scyliorhinus torazame</name>
    <name type="common">Cloudy catshark</name>
    <name type="synonym">Catulus torazame</name>
    <dbReference type="NCBI Taxonomy" id="75743"/>
    <lineage>
        <taxon>Eukaryota</taxon>
        <taxon>Metazoa</taxon>
        <taxon>Chordata</taxon>
        <taxon>Craniata</taxon>
        <taxon>Vertebrata</taxon>
        <taxon>Chondrichthyes</taxon>
        <taxon>Elasmobranchii</taxon>
        <taxon>Galeomorphii</taxon>
        <taxon>Galeoidea</taxon>
        <taxon>Carcharhiniformes</taxon>
        <taxon>Scyliorhinidae</taxon>
        <taxon>Scyliorhinus</taxon>
    </lineage>
</organism>
<dbReference type="OrthoDB" id="9935774at2759"/>
<evidence type="ECO:0000256" key="3">
    <source>
        <dbReference type="SAM" id="SignalP"/>
    </source>
</evidence>
<dbReference type="STRING" id="75743.A0A401PV45"/>
<feature type="compositionally biased region" description="Polar residues" evidence="1">
    <location>
        <begin position="222"/>
        <end position="241"/>
    </location>
</feature>
<accession>A0A401PV45</accession>
<comment type="caution">
    <text evidence="4">The sequence shown here is derived from an EMBL/GenBank/DDBJ whole genome shotgun (WGS) entry which is preliminary data.</text>
</comment>
<dbReference type="GO" id="GO:0045202">
    <property type="term" value="C:synapse"/>
    <property type="evidence" value="ECO:0007669"/>
    <property type="project" value="TreeGrafter"/>
</dbReference>
<feature type="signal peptide" evidence="3">
    <location>
        <begin position="1"/>
        <end position="18"/>
    </location>
</feature>
<feature type="non-terminal residue" evidence="4">
    <location>
        <position position="1"/>
    </location>
</feature>
<feature type="chain" id="PRO_5019247382" description="EGF-like domain-containing protein" evidence="3">
    <location>
        <begin position="19"/>
        <end position="418"/>
    </location>
</feature>
<feature type="region of interest" description="Disordered" evidence="1">
    <location>
        <begin position="136"/>
        <end position="286"/>
    </location>
</feature>
<dbReference type="Proteomes" id="UP000288216">
    <property type="component" value="Unassembled WGS sequence"/>
</dbReference>
<feature type="compositionally biased region" description="Basic and acidic residues" evidence="1">
    <location>
        <begin position="190"/>
        <end position="207"/>
    </location>
</feature>
<evidence type="ECO:0000256" key="1">
    <source>
        <dbReference type="SAM" id="MobiDB-lite"/>
    </source>
</evidence>
<reference evidence="4 5" key="1">
    <citation type="journal article" date="2018" name="Nat. Ecol. Evol.">
        <title>Shark genomes provide insights into elasmobranch evolution and the origin of vertebrates.</title>
        <authorList>
            <person name="Hara Y"/>
            <person name="Yamaguchi K"/>
            <person name="Onimaru K"/>
            <person name="Kadota M"/>
            <person name="Koyanagi M"/>
            <person name="Keeley SD"/>
            <person name="Tatsumi K"/>
            <person name="Tanaka K"/>
            <person name="Motone F"/>
            <person name="Kageyama Y"/>
            <person name="Nozu R"/>
            <person name="Adachi N"/>
            <person name="Nishimura O"/>
            <person name="Nakagawa R"/>
            <person name="Tanegashima C"/>
            <person name="Kiyatake I"/>
            <person name="Matsumoto R"/>
            <person name="Murakumo K"/>
            <person name="Nishida K"/>
            <person name="Terakita A"/>
            <person name="Kuratani S"/>
            <person name="Sato K"/>
            <person name="Hyodo S Kuraku.S."/>
        </authorList>
    </citation>
    <scope>NUCLEOTIDE SEQUENCE [LARGE SCALE GENOMIC DNA]</scope>
</reference>
<evidence type="ECO:0000313" key="5">
    <source>
        <dbReference type="Proteomes" id="UP000288216"/>
    </source>
</evidence>
<evidence type="ECO:0000256" key="2">
    <source>
        <dbReference type="SAM" id="Phobius"/>
    </source>
</evidence>
<feature type="transmembrane region" description="Helical" evidence="2">
    <location>
        <begin position="373"/>
        <end position="394"/>
    </location>
</feature>
<evidence type="ECO:0000313" key="4">
    <source>
        <dbReference type="EMBL" id="GCB76997.1"/>
    </source>
</evidence>
<gene>
    <name evidence="4" type="ORF">scyTo_0017535</name>
</gene>
<name>A0A401PV45_SCYTO</name>
<protein>
    <recommendedName>
        <fullName evidence="6">EGF-like domain-containing protein</fullName>
    </recommendedName>
</protein>
<keyword evidence="2" id="KW-0812">Transmembrane</keyword>
<dbReference type="OMA" id="IHENNSC"/>
<feature type="compositionally biased region" description="Polar residues" evidence="1">
    <location>
        <begin position="152"/>
        <end position="171"/>
    </location>
</feature>
<dbReference type="PANTHER" id="PTHR15381:SF3">
    <property type="entry name" value="MUCIN-3B-LIKE"/>
    <property type="match status" value="1"/>
</dbReference>
<dbReference type="GO" id="GO:0048858">
    <property type="term" value="P:cell projection morphogenesis"/>
    <property type="evidence" value="ECO:0007669"/>
    <property type="project" value="TreeGrafter"/>
</dbReference>
<keyword evidence="3" id="KW-0732">Signal</keyword>
<sequence>FRLVILYLLLINGDRGSAIPHDRIYYSELQQLSEDSTGESYESLHSQYMPDSVIVNHLYQQEPLVFDESPQFETLTIQKSLTGNRDAILDLTSLTSDPVPQNPIGIADSEYNEIGHSDTCKSNGCALNATPNSTFAKNLNPSTQNKRDANLNPRSPTQTNISPLPTFNELTEGSGDVHGLVPDPDSTELQSRRIDRKEFDGVTERSNDLVPPTSKNNKPEYSLTTLHTSNTQPDQGSTPTESKNDLQGPMTPTDGLLLNRRKEVDSKTIPGRPPNADQNPSMNHWPIKPELVAEPNTDQASNDSWSVCKPGYIHENNSCWSLCKVIPDYCFNGGECGVVENIGVFCRCSEKDYAWYKGLRCQSVLTKTQLICILFGACLLIILLFLTLTVTFVFKLRSLKKDQQMFDSRRLVINFAVS</sequence>
<keyword evidence="2" id="KW-0472">Membrane</keyword>